<feature type="compositionally biased region" description="Basic residues" evidence="2">
    <location>
        <begin position="394"/>
        <end position="403"/>
    </location>
</feature>
<feature type="compositionally biased region" description="Basic and acidic residues" evidence="2">
    <location>
        <begin position="375"/>
        <end position="393"/>
    </location>
</feature>
<dbReference type="InParanoid" id="A0A317XQN3"/>
<evidence type="ECO:0000259" key="3">
    <source>
        <dbReference type="PROSITE" id="PS50157"/>
    </source>
</evidence>
<feature type="domain" description="C2H2-type" evidence="3">
    <location>
        <begin position="346"/>
        <end position="376"/>
    </location>
</feature>
<evidence type="ECO:0000313" key="4">
    <source>
        <dbReference type="EMBL" id="PWZ00616.1"/>
    </source>
</evidence>
<name>A0A317XQN3_9BASI</name>
<keyword evidence="1" id="KW-0863">Zinc-finger</keyword>
<evidence type="ECO:0000256" key="1">
    <source>
        <dbReference type="PROSITE-ProRule" id="PRU00042"/>
    </source>
</evidence>
<dbReference type="PROSITE" id="PS50157">
    <property type="entry name" value="ZINC_FINGER_C2H2_2"/>
    <property type="match status" value="1"/>
</dbReference>
<dbReference type="PROSITE" id="PS00028">
    <property type="entry name" value="ZINC_FINGER_C2H2_1"/>
    <property type="match status" value="1"/>
</dbReference>
<dbReference type="Proteomes" id="UP000246740">
    <property type="component" value="Unassembled WGS sequence"/>
</dbReference>
<organism evidence="4 5">
    <name type="scientific">Testicularia cyperi</name>
    <dbReference type="NCBI Taxonomy" id="1882483"/>
    <lineage>
        <taxon>Eukaryota</taxon>
        <taxon>Fungi</taxon>
        <taxon>Dikarya</taxon>
        <taxon>Basidiomycota</taxon>
        <taxon>Ustilaginomycotina</taxon>
        <taxon>Ustilaginomycetes</taxon>
        <taxon>Ustilaginales</taxon>
        <taxon>Anthracoideaceae</taxon>
        <taxon>Testicularia</taxon>
    </lineage>
</organism>
<dbReference type="EMBL" id="KZ819192">
    <property type="protein sequence ID" value="PWZ00616.1"/>
    <property type="molecule type" value="Genomic_DNA"/>
</dbReference>
<gene>
    <name evidence="4" type="ORF">BCV70DRAFT_199889</name>
</gene>
<dbReference type="GO" id="GO:0008270">
    <property type="term" value="F:zinc ion binding"/>
    <property type="evidence" value="ECO:0007669"/>
    <property type="project" value="UniProtKB-KW"/>
</dbReference>
<keyword evidence="1" id="KW-0862">Zinc</keyword>
<sequence>MYIDPRLLICNPDRGASPAHEVCRSNAERYSSADLAISDMQSGVALDELFPSHGSTGTESCGQPQGDQFTNPPYIHHDPFDDAARSLKVLLTLTGGQTEPGTAFVPVPDLLACTPLDSYLSALASASQLLPAFGSGFLSNDISWPQLPGTRQDGSIPGADMAQALLASIRTAPGAADATMSPHEVSPCLQAPHAAKADTEQFAYPEQLNLRVTANVSLSQDHRMYATSVQTDLEEYCALSTMETNSADPSGLTSIIERYLSADMLSSASCSSPDVASSSSATSHTWSSSPLSLCDSTNSLGVWTSELIYQTLEGSGGADPSSAPPNLVHHIKSEGDGTVSGRAKTFACQRPGCSKLYFYKRDLVRHEIRNHGYRRAPEPRHRAKTEKHEELKMVVRKRSRGQRRAREGA</sequence>
<reference evidence="4 5" key="1">
    <citation type="journal article" date="2018" name="Mol. Biol. Evol.">
        <title>Broad Genomic Sampling Reveals a Smut Pathogenic Ancestry of the Fungal Clade Ustilaginomycotina.</title>
        <authorList>
            <person name="Kijpornyongpan T."/>
            <person name="Mondo S.J."/>
            <person name="Barry K."/>
            <person name="Sandor L."/>
            <person name="Lee J."/>
            <person name="Lipzen A."/>
            <person name="Pangilinan J."/>
            <person name="LaButti K."/>
            <person name="Hainaut M."/>
            <person name="Henrissat B."/>
            <person name="Grigoriev I.V."/>
            <person name="Spatafora J.W."/>
            <person name="Aime M.C."/>
        </authorList>
    </citation>
    <scope>NUCLEOTIDE SEQUENCE [LARGE SCALE GENOMIC DNA]</scope>
    <source>
        <strain evidence="4 5">MCA 3645</strain>
    </source>
</reference>
<evidence type="ECO:0000313" key="5">
    <source>
        <dbReference type="Proteomes" id="UP000246740"/>
    </source>
</evidence>
<dbReference type="InterPro" id="IPR013087">
    <property type="entry name" value="Znf_C2H2_type"/>
</dbReference>
<keyword evidence="1" id="KW-0479">Metal-binding</keyword>
<protein>
    <recommendedName>
        <fullName evidence="3">C2H2-type domain-containing protein</fullName>
    </recommendedName>
</protein>
<dbReference type="AlphaFoldDB" id="A0A317XQN3"/>
<feature type="region of interest" description="Disordered" evidence="2">
    <location>
        <begin position="375"/>
        <end position="409"/>
    </location>
</feature>
<keyword evidence="5" id="KW-1185">Reference proteome</keyword>
<proteinExistence type="predicted"/>
<accession>A0A317XQN3</accession>
<evidence type="ECO:0000256" key="2">
    <source>
        <dbReference type="SAM" id="MobiDB-lite"/>
    </source>
</evidence>